<dbReference type="AlphaFoldDB" id="A0A643BKX8"/>
<dbReference type="OrthoDB" id="9449069at2759"/>
<proteinExistence type="inferred from homology"/>
<dbReference type="Proteomes" id="UP000437017">
    <property type="component" value="Unassembled WGS sequence"/>
</dbReference>
<sequence>EQPQPLTVTWALAIPPGQESSKTKNQDVGLTDVDLLTVTIENEPCSWNTGDVEAMLMLSLRQFYVLSMCKICVNYDQAFHSGISQTMFYGEESSTLFSKWQWAPNMMRYIQCMAYSCVSGRGGCFTATAVAVTAVTLVGFGLVVGPRVKAKGLEKFTIYDGDHKVLVPDSGTLRAVPYKTYILPETFFVSASHVRSTCEERGSLILLAISKGELCLFCDREVEVQVLNASHAPQILILANITGASAFLEALGGGFIILLFGSGLQEHTCWKQKLSDMAAQKEPSCLPFIFYRAKVGSWNTLESAAHPGWFVCTSCNPGEPVGMTNTCGRRKHTELSFRQFCKAEMSPSEKHKIPVCSDFIGGKSGMVQVITQQELLQEDPIQGVLSQLIIPLAPIQDPGQGEAETMARAHILPKAAQEKKGQADFKMLIFAHFHRETSLKTGTLWACVPILTVAHHQLPLRLFPEGSPLPVPEEGVVKLPYRGGAFYRPAHAISNAWVAQISAMLGTSRANGPLGRSPERAETTEERLRSDARAPRADGRSQRQQVSKCNAISLGLKFIGLGVWLGFILVFMGLMETKVLATFNDTKSSKPCRRRKEKMKWLQVHFHNKVSVENSLDARKRGKNSSISKTVPYQLWAETCSKSQKSTAKQKGTEPKLAESFQHSKG</sequence>
<keyword evidence="5" id="KW-0812">Transmembrane</keyword>
<feature type="region of interest" description="Disordered" evidence="4">
    <location>
        <begin position="644"/>
        <end position="666"/>
    </location>
</feature>
<dbReference type="Gene3D" id="2.80.10.50">
    <property type="match status" value="1"/>
</dbReference>
<feature type="compositionally biased region" description="Basic and acidic residues" evidence="4">
    <location>
        <begin position="517"/>
        <end position="541"/>
    </location>
</feature>
<accession>A0A643BKX8</accession>
<organism evidence="6 7">
    <name type="scientific">Balaenoptera physalus</name>
    <name type="common">Fin whale</name>
    <name type="synonym">Balaena physalus</name>
    <dbReference type="NCBI Taxonomy" id="9770"/>
    <lineage>
        <taxon>Eukaryota</taxon>
        <taxon>Metazoa</taxon>
        <taxon>Chordata</taxon>
        <taxon>Craniata</taxon>
        <taxon>Vertebrata</taxon>
        <taxon>Euteleostomi</taxon>
        <taxon>Mammalia</taxon>
        <taxon>Eutheria</taxon>
        <taxon>Laurasiatheria</taxon>
        <taxon>Artiodactyla</taxon>
        <taxon>Whippomorpha</taxon>
        <taxon>Cetacea</taxon>
        <taxon>Mysticeti</taxon>
        <taxon>Balaenopteridae</taxon>
        <taxon>Balaenoptera</taxon>
    </lineage>
</organism>
<evidence type="ECO:0000256" key="1">
    <source>
        <dbReference type="ARBA" id="ARBA00004613"/>
    </source>
</evidence>
<dbReference type="PANTHER" id="PTHR10078:SF31">
    <property type="entry name" value="INTERLEUKIN-37"/>
    <property type="match status" value="1"/>
</dbReference>
<feature type="region of interest" description="Disordered" evidence="4">
    <location>
        <begin position="509"/>
        <end position="544"/>
    </location>
</feature>
<dbReference type="EMBL" id="SGJD01014573">
    <property type="protein sequence ID" value="KAB0388636.1"/>
    <property type="molecule type" value="Genomic_DNA"/>
</dbReference>
<keyword evidence="5" id="KW-1133">Transmembrane helix</keyword>
<dbReference type="SUPFAM" id="SSF50353">
    <property type="entry name" value="Cytokine"/>
    <property type="match status" value="2"/>
</dbReference>
<keyword evidence="5" id="KW-0472">Membrane</keyword>
<comment type="similarity">
    <text evidence="2">Belongs to the IL-1 family.</text>
</comment>
<comment type="subcellular location">
    <subcellularLocation>
        <location evidence="1">Secreted</location>
    </subcellularLocation>
</comment>
<evidence type="ECO:0000256" key="2">
    <source>
        <dbReference type="ARBA" id="ARBA00010448"/>
    </source>
</evidence>
<dbReference type="GO" id="GO:0019221">
    <property type="term" value="P:cytokine-mediated signaling pathway"/>
    <property type="evidence" value="ECO:0007669"/>
    <property type="project" value="TreeGrafter"/>
</dbReference>
<name>A0A643BKX8_BALPH</name>
<dbReference type="InterPro" id="IPR000975">
    <property type="entry name" value="IL-1_fam"/>
</dbReference>
<evidence type="ECO:0000256" key="3">
    <source>
        <dbReference type="ARBA" id="ARBA00022525"/>
    </source>
</evidence>
<dbReference type="Pfam" id="PF00340">
    <property type="entry name" value="IL1"/>
    <property type="match status" value="1"/>
</dbReference>
<keyword evidence="7" id="KW-1185">Reference proteome</keyword>
<gene>
    <name evidence="6" type="ORF">E2I00_002412</name>
</gene>
<dbReference type="GO" id="GO:0010628">
    <property type="term" value="P:positive regulation of gene expression"/>
    <property type="evidence" value="ECO:0007669"/>
    <property type="project" value="TreeGrafter"/>
</dbReference>
<evidence type="ECO:0000313" key="6">
    <source>
        <dbReference type="EMBL" id="KAB0388636.1"/>
    </source>
</evidence>
<dbReference type="GO" id="GO:0005125">
    <property type="term" value="F:cytokine activity"/>
    <property type="evidence" value="ECO:0007669"/>
    <property type="project" value="InterPro"/>
</dbReference>
<evidence type="ECO:0000256" key="4">
    <source>
        <dbReference type="SAM" id="MobiDB-lite"/>
    </source>
</evidence>
<dbReference type="PANTHER" id="PTHR10078">
    <property type="entry name" value="INTERLEUKIN-1 FAMILY MEMBER"/>
    <property type="match status" value="1"/>
</dbReference>
<evidence type="ECO:0000313" key="7">
    <source>
        <dbReference type="Proteomes" id="UP000437017"/>
    </source>
</evidence>
<dbReference type="InterPro" id="IPR008996">
    <property type="entry name" value="IL1/FGF"/>
</dbReference>
<feature type="transmembrane region" description="Helical" evidence="5">
    <location>
        <begin position="551"/>
        <end position="574"/>
    </location>
</feature>
<dbReference type="GO" id="GO:0005654">
    <property type="term" value="C:nucleoplasm"/>
    <property type="evidence" value="ECO:0007669"/>
    <property type="project" value="TreeGrafter"/>
</dbReference>
<dbReference type="GO" id="GO:0005615">
    <property type="term" value="C:extracellular space"/>
    <property type="evidence" value="ECO:0007669"/>
    <property type="project" value="InterPro"/>
</dbReference>
<reference evidence="6 7" key="1">
    <citation type="journal article" date="2019" name="PLoS ONE">
        <title>Genomic analyses reveal an absence of contemporary introgressive admixture between fin whales and blue whales, despite known hybrids.</title>
        <authorList>
            <person name="Westbury M.V."/>
            <person name="Petersen B."/>
            <person name="Lorenzen E.D."/>
        </authorList>
    </citation>
    <scope>NUCLEOTIDE SEQUENCE [LARGE SCALE GENOMIC DNA]</scope>
    <source>
        <strain evidence="6">FinWhale-01</strain>
    </source>
</reference>
<keyword evidence="3" id="KW-0964">Secreted</keyword>
<dbReference type="GO" id="GO:0002437">
    <property type="term" value="P:inflammatory response to antigenic stimulus"/>
    <property type="evidence" value="ECO:0007669"/>
    <property type="project" value="TreeGrafter"/>
</dbReference>
<protein>
    <submittedName>
        <fullName evidence="6">Uncharacterized protein</fullName>
    </submittedName>
</protein>
<evidence type="ECO:0000256" key="5">
    <source>
        <dbReference type="SAM" id="Phobius"/>
    </source>
</evidence>
<comment type="caution">
    <text evidence="6">The sequence shown here is derived from an EMBL/GenBank/DDBJ whole genome shotgun (WGS) entry which is preliminary data.</text>
</comment>
<dbReference type="GO" id="GO:0071222">
    <property type="term" value="P:cellular response to lipopolysaccharide"/>
    <property type="evidence" value="ECO:0007669"/>
    <property type="project" value="TreeGrafter"/>
</dbReference>
<feature type="non-terminal residue" evidence="6">
    <location>
        <position position="1"/>
    </location>
</feature>